<comment type="caution">
    <text evidence="1">The sequence shown here is derived from an EMBL/GenBank/DDBJ whole genome shotgun (WGS) entry which is preliminary data.</text>
</comment>
<dbReference type="AlphaFoldDB" id="A0A4U5LYH8"/>
<organism evidence="1 2">
    <name type="scientific">Steinernema carpocapsae</name>
    <name type="common">Entomopathogenic nematode</name>
    <dbReference type="NCBI Taxonomy" id="34508"/>
    <lineage>
        <taxon>Eukaryota</taxon>
        <taxon>Metazoa</taxon>
        <taxon>Ecdysozoa</taxon>
        <taxon>Nematoda</taxon>
        <taxon>Chromadorea</taxon>
        <taxon>Rhabditida</taxon>
        <taxon>Tylenchina</taxon>
        <taxon>Panagrolaimomorpha</taxon>
        <taxon>Strongyloidoidea</taxon>
        <taxon>Steinernematidae</taxon>
        <taxon>Steinernema</taxon>
    </lineage>
</organism>
<name>A0A4U5LYH8_STECR</name>
<reference evidence="1 2" key="1">
    <citation type="journal article" date="2015" name="Genome Biol.">
        <title>Comparative genomics of Steinernema reveals deeply conserved gene regulatory networks.</title>
        <authorList>
            <person name="Dillman A.R."/>
            <person name="Macchietto M."/>
            <person name="Porter C.F."/>
            <person name="Rogers A."/>
            <person name="Williams B."/>
            <person name="Antoshechkin I."/>
            <person name="Lee M.M."/>
            <person name="Goodwin Z."/>
            <person name="Lu X."/>
            <person name="Lewis E.E."/>
            <person name="Goodrich-Blair H."/>
            <person name="Stock S.P."/>
            <person name="Adams B.J."/>
            <person name="Sternberg P.W."/>
            <person name="Mortazavi A."/>
        </authorList>
    </citation>
    <scope>NUCLEOTIDE SEQUENCE [LARGE SCALE GENOMIC DNA]</scope>
    <source>
        <strain evidence="1 2">ALL</strain>
    </source>
</reference>
<proteinExistence type="predicted"/>
<dbReference type="Proteomes" id="UP000298663">
    <property type="component" value="Unassembled WGS sequence"/>
</dbReference>
<keyword evidence="2" id="KW-1185">Reference proteome</keyword>
<sequence length="96" mass="11055">MPSKSIIDPQPQRGTLPKQKTVYNIWRNLSDTLKKKISRLRSKFGADESLDIALSDWRYHQHMRFMVEILDMGVPHLQQQPQASFSGIVITESSNS</sequence>
<evidence type="ECO:0000313" key="1">
    <source>
        <dbReference type="EMBL" id="TKR61331.1"/>
    </source>
</evidence>
<gene>
    <name evidence="1" type="ORF">L596_028451</name>
</gene>
<accession>A0A4U5LYH8</accession>
<evidence type="ECO:0000313" key="2">
    <source>
        <dbReference type="Proteomes" id="UP000298663"/>
    </source>
</evidence>
<reference evidence="1 2" key="2">
    <citation type="journal article" date="2019" name="G3 (Bethesda)">
        <title>Hybrid Assembly of the Genome of the Entomopathogenic Nematode Steinernema carpocapsae Identifies the X-Chromosome.</title>
        <authorList>
            <person name="Serra L."/>
            <person name="Macchietto M."/>
            <person name="Macias-Munoz A."/>
            <person name="McGill C.J."/>
            <person name="Rodriguez I.M."/>
            <person name="Rodriguez B."/>
            <person name="Murad R."/>
            <person name="Mortazavi A."/>
        </authorList>
    </citation>
    <scope>NUCLEOTIDE SEQUENCE [LARGE SCALE GENOMIC DNA]</scope>
    <source>
        <strain evidence="1 2">ALL</strain>
    </source>
</reference>
<dbReference type="EMBL" id="AZBU02000011">
    <property type="protein sequence ID" value="TKR61331.1"/>
    <property type="molecule type" value="Genomic_DNA"/>
</dbReference>
<protein>
    <submittedName>
        <fullName evidence="1">Uncharacterized protein</fullName>
    </submittedName>
</protein>
<dbReference type="OrthoDB" id="10578915at2759"/>